<evidence type="ECO:0000256" key="1">
    <source>
        <dbReference type="ARBA" id="ARBA00004448"/>
    </source>
</evidence>
<evidence type="ECO:0000256" key="12">
    <source>
        <dbReference type="ARBA" id="ARBA00023075"/>
    </source>
</evidence>
<feature type="domain" description="NADH-Ubiquinone oxidoreductase (complex I) chain 5 N-terminal" evidence="18">
    <location>
        <begin position="68"/>
        <end position="115"/>
    </location>
</feature>
<evidence type="ECO:0000256" key="13">
    <source>
        <dbReference type="ARBA" id="ARBA00023128"/>
    </source>
</evidence>
<dbReference type="GO" id="GO:0005743">
    <property type="term" value="C:mitochondrial inner membrane"/>
    <property type="evidence" value="ECO:0007669"/>
    <property type="project" value="UniProtKB-SubCell"/>
</dbReference>
<feature type="transmembrane region" description="Helical" evidence="16">
    <location>
        <begin position="447"/>
        <end position="466"/>
    </location>
</feature>
<comment type="catalytic activity">
    <reaction evidence="15 16">
        <text>a ubiquinone + NADH + 5 H(+)(in) = a ubiquinol + NAD(+) + 4 H(+)(out)</text>
        <dbReference type="Rhea" id="RHEA:29091"/>
        <dbReference type="Rhea" id="RHEA-COMP:9565"/>
        <dbReference type="Rhea" id="RHEA-COMP:9566"/>
        <dbReference type="ChEBI" id="CHEBI:15378"/>
        <dbReference type="ChEBI" id="CHEBI:16389"/>
        <dbReference type="ChEBI" id="CHEBI:17976"/>
        <dbReference type="ChEBI" id="CHEBI:57540"/>
        <dbReference type="ChEBI" id="CHEBI:57945"/>
        <dbReference type="EC" id="7.1.1.2"/>
    </reaction>
</comment>
<dbReference type="GO" id="GO:0042773">
    <property type="term" value="P:ATP synthesis coupled electron transport"/>
    <property type="evidence" value="ECO:0007669"/>
    <property type="project" value="InterPro"/>
</dbReference>
<gene>
    <name evidence="20" type="primary">ND5</name>
</gene>
<name>C1JZA1_TROHA</name>
<keyword evidence="10 16" id="KW-1133">Transmembrane helix</keyword>
<keyword evidence="13 16" id="KW-0496">Mitochondrion</keyword>
<evidence type="ECO:0000256" key="6">
    <source>
        <dbReference type="ARBA" id="ARBA00022692"/>
    </source>
</evidence>
<feature type="domain" description="NADH:quinone oxidoreductase/Mrp antiporter transmembrane" evidence="17">
    <location>
        <begin position="132"/>
        <end position="412"/>
    </location>
</feature>
<proteinExistence type="inferred from homology"/>
<keyword evidence="6 16" id="KW-0812">Transmembrane</keyword>
<dbReference type="Pfam" id="PF00361">
    <property type="entry name" value="Proton_antipo_M"/>
    <property type="match status" value="1"/>
</dbReference>
<dbReference type="Pfam" id="PF00662">
    <property type="entry name" value="Proton_antipo_N"/>
    <property type="match status" value="1"/>
</dbReference>
<reference evidence="20" key="1">
    <citation type="journal article" date="2009" name="Proc. Natl. Acad. Sci. U.S.A.">
        <title>Evidence for an ancient adaptive episode of convergent molecular evolution.</title>
        <authorList>
            <person name="Castoe T.A."/>
            <person name="de Koning A.P."/>
            <person name="Kim H.M."/>
            <person name="Gu W."/>
            <person name="Noonan B.P."/>
            <person name="Naylor G."/>
            <person name="Jiang Z.J."/>
            <person name="Parkinson C.L."/>
            <person name="Pollock D.D."/>
        </authorList>
    </citation>
    <scope>NUCLEOTIDE SEQUENCE</scope>
</reference>
<evidence type="ECO:0000256" key="15">
    <source>
        <dbReference type="ARBA" id="ARBA00049551"/>
    </source>
</evidence>
<evidence type="ECO:0000256" key="5">
    <source>
        <dbReference type="ARBA" id="ARBA00022660"/>
    </source>
</evidence>
<dbReference type="InterPro" id="IPR003945">
    <property type="entry name" value="NU5C-like"/>
</dbReference>
<evidence type="ECO:0000259" key="19">
    <source>
        <dbReference type="Pfam" id="PF06455"/>
    </source>
</evidence>
<feature type="transmembrane region" description="Helical" evidence="16">
    <location>
        <begin position="365"/>
        <end position="384"/>
    </location>
</feature>
<feature type="transmembrane region" description="Helical" evidence="16">
    <location>
        <begin position="119"/>
        <end position="142"/>
    </location>
</feature>
<keyword evidence="12 16" id="KW-0830">Ubiquinone</keyword>
<evidence type="ECO:0000256" key="4">
    <source>
        <dbReference type="ARBA" id="ARBA00022448"/>
    </source>
</evidence>
<protein>
    <recommendedName>
        <fullName evidence="3 16">NADH-ubiquinone oxidoreductase chain 5</fullName>
        <ecNumber evidence="2 16">7.1.1.2</ecNumber>
    </recommendedName>
</protein>
<dbReference type="NCBIfam" id="TIGR01974">
    <property type="entry name" value="NDH_I_L"/>
    <property type="match status" value="1"/>
</dbReference>
<dbReference type="AlphaFoldDB" id="C1JZA1"/>
<feature type="transmembrane region" description="Helical" evidence="16">
    <location>
        <begin position="37"/>
        <end position="53"/>
    </location>
</feature>
<keyword evidence="4 16" id="KW-0813">Transport</keyword>
<accession>C1JZA1</accession>
<keyword evidence="7" id="KW-0999">Mitochondrion inner membrane</keyword>
<dbReference type="GO" id="GO:0008137">
    <property type="term" value="F:NADH dehydrogenase (ubiquinone) activity"/>
    <property type="evidence" value="ECO:0007669"/>
    <property type="project" value="UniProtKB-EC"/>
</dbReference>
<dbReference type="EMBL" id="FJ755181">
    <property type="protein sequence ID" value="ACO58444.1"/>
    <property type="molecule type" value="Genomic_DNA"/>
</dbReference>
<feature type="transmembrane region" description="Helical" evidence="16">
    <location>
        <begin position="87"/>
        <end position="107"/>
    </location>
</feature>
<dbReference type="PANTHER" id="PTHR42829:SF2">
    <property type="entry name" value="NADH-UBIQUINONE OXIDOREDUCTASE CHAIN 5"/>
    <property type="match status" value="1"/>
</dbReference>
<keyword evidence="11 16" id="KW-0520">NAD</keyword>
<dbReference type="InterPro" id="IPR001516">
    <property type="entry name" value="Proton_antipo_N"/>
</dbReference>
<evidence type="ECO:0000256" key="7">
    <source>
        <dbReference type="ARBA" id="ARBA00022792"/>
    </source>
</evidence>
<evidence type="ECO:0000256" key="11">
    <source>
        <dbReference type="ARBA" id="ARBA00023027"/>
    </source>
</evidence>
<evidence type="ECO:0000256" key="16">
    <source>
        <dbReference type="RuleBase" id="RU003404"/>
    </source>
</evidence>
<dbReference type="InterPro" id="IPR001750">
    <property type="entry name" value="ND/Mrp_TM"/>
</dbReference>
<evidence type="ECO:0000256" key="14">
    <source>
        <dbReference type="ARBA" id="ARBA00023136"/>
    </source>
</evidence>
<feature type="transmembrane region" description="Helical" evidence="16">
    <location>
        <begin position="322"/>
        <end position="344"/>
    </location>
</feature>
<geneLocation type="mitochondrion" evidence="20"/>
<evidence type="ECO:0000256" key="3">
    <source>
        <dbReference type="ARBA" id="ARBA00021096"/>
    </source>
</evidence>
<dbReference type="InterPro" id="IPR018393">
    <property type="entry name" value="NADHpl_OxRdtase_5_subgr"/>
</dbReference>
<feature type="transmembrane region" description="Helical" evidence="16">
    <location>
        <begin position="577"/>
        <end position="595"/>
    </location>
</feature>
<feature type="transmembrane region" description="Helical" evidence="16">
    <location>
        <begin position="6"/>
        <end position="25"/>
    </location>
</feature>
<evidence type="ECO:0000256" key="9">
    <source>
        <dbReference type="ARBA" id="ARBA00022982"/>
    </source>
</evidence>
<dbReference type="CTD" id="4540"/>
<evidence type="ECO:0000259" key="18">
    <source>
        <dbReference type="Pfam" id="PF00662"/>
    </source>
</evidence>
<feature type="transmembrane region" description="Helical" evidence="16">
    <location>
        <begin position="478"/>
        <end position="501"/>
    </location>
</feature>
<evidence type="ECO:0000313" key="20">
    <source>
        <dbReference type="EMBL" id="ACO58444.1"/>
    </source>
</evidence>
<feature type="transmembrane region" description="Helical" evidence="16">
    <location>
        <begin position="207"/>
        <end position="226"/>
    </location>
</feature>
<evidence type="ECO:0000256" key="10">
    <source>
        <dbReference type="ARBA" id="ARBA00022989"/>
    </source>
</evidence>
<evidence type="ECO:0000259" key="17">
    <source>
        <dbReference type="Pfam" id="PF00361"/>
    </source>
</evidence>
<dbReference type="PANTHER" id="PTHR42829">
    <property type="entry name" value="NADH-UBIQUINONE OXIDOREDUCTASE CHAIN 5"/>
    <property type="match status" value="1"/>
</dbReference>
<dbReference type="InterPro" id="IPR010934">
    <property type="entry name" value="NADH_DH_su5_C"/>
</dbReference>
<keyword evidence="9" id="KW-0249">Electron transport</keyword>
<evidence type="ECO:0000256" key="8">
    <source>
        <dbReference type="ARBA" id="ARBA00022967"/>
    </source>
</evidence>
<feature type="transmembrane region" description="Helical" evidence="16">
    <location>
        <begin position="238"/>
        <end position="258"/>
    </location>
</feature>
<evidence type="ECO:0000256" key="2">
    <source>
        <dbReference type="ARBA" id="ARBA00012944"/>
    </source>
</evidence>
<dbReference type="GO" id="GO:0015990">
    <property type="term" value="P:electron transport coupled proton transport"/>
    <property type="evidence" value="ECO:0007669"/>
    <property type="project" value="TreeGrafter"/>
</dbReference>
<dbReference type="RefSeq" id="YP_002808586.1">
    <property type="nucleotide sequence ID" value="NC_012573.1"/>
</dbReference>
<sequence>MPLITPTLITSTLLSLMWMTITTMLKKDLNQTKMKNILAIPLMMSLVPLMMLLNNNTEFLMSTKPLIPLPTMNINISLTLDTYSLTFIPIALFVTWSIVEFSTWYMATDPNINKFIKYLLIFLIAMLIIISSNNLFQFFIGWEGEGIMSFLLIGWWSSRSDANTAALQAIIYNRIGNIGLIMTTSWTLTNTSINIQELFMEHKTMNILPLLGLVAAATGKSAQFGLHPWLPAAMEGPTPVSALLHSSTMVVAGIFLLIRLHPVLQNNQQILSICLLLGATTTMFAAASATTQHDIKKIIALSTTSQLGLMMTMIGLNKPTLAFLHMAMHSFFKALLFLCAGSIIHNTDNEQDTRKMGGLNKTMPATTSSMTVASLALMGMPFISGFYSKDTIIETIMNSNINTWALIMTLTATLLSAVYSMQIMILSQTSTPRTKQNPHKETKPTMIPILRLTLASILLGTTTKLSTLQTTTTTTMPITIKLAALIITLTGVMLSIDLSMLAMHQKPKKVNTIQPFLNQLAFFNILHRALPMKMLKFGQHTSTELVDMWMLENYGPTGLANSTKTLIYTSTQQKNMIKNYLTTFMITTILATLILP</sequence>
<comment type="subcellular location">
    <subcellularLocation>
        <location evidence="1">Mitochondrion inner membrane</location>
        <topology evidence="1">Multi-pass membrane protein</topology>
    </subcellularLocation>
</comment>
<feature type="domain" description="NADH dehydrogenase subunit 5 C-terminal" evidence="19">
    <location>
        <begin position="419"/>
        <end position="594"/>
    </location>
</feature>
<dbReference type="GO" id="GO:0003954">
    <property type="term" value="F:NADH dehydrogenase activity"/>
    <property type="evidence" value="ECO:0007669"/>
    <property type="project" value="TreeGrafter"/>
</dbReference>
<feature type="transmembrane region" description="Helical" evidence="16">
    <location>
        <begin position="270"/>
        <end position="291"/>
    </location>
</feature>
<keyword evidence="8" id="KW-1278">Translocase</keyword>
<organism evidence="20">
    <name type="scientific">Tropidophis haetianus</name>
    <name type="common">Haitian dwarf boa</name>
    <dbReference type="NCBI Taxonomy" id="51980"/>
    <lineage>
        <taxon>Eukaryota</taxon>
        <taxon>Metazoa</taxon>
        <taxon>Chordata</taxon>
        <taxon>Craniata</taxon>
        <taxon>Vertebrata</taxon>
        <taxon>Euteleostomi</taxon>
        <taxon>Lepidosauria</taxon>
        <taxon>Squamata</taxon>
        <taxon>Bifurcata</taxon>
        <taxon>Unidentata</taxon>
        <taxon>Episquamata</taxon>
        <taxon>Toxicofera</taxon>
        <taxon>Serpentes</taxon>
        <taxon>Henophidia</taxon>
        <taxon>Tropidophiidae</taxon>
        <taxon>Tropidophis</taxon>
    </lineage>
</organism>
<dbReference type="PRINTS" id="PR01434">
    <property type="entry name" value="NADHDHGNASE5"/>
</dbReference>
<comment type="similarity">
    <text evidence="16">Belongs to the complex I subunit 5 family.</text>
</comment>
<dbReference type="Pfam" id="PF06455">
    <property type="entry name" value="NADH5_C"/>
    <property type="match status" value="1"/>
</dbReference>
<dbReference type="EC" id="7.1.1.2" evidence="2 16"/>
<comment type="function">
    <text evidence="16">Core subunit of the mitochondrial membrane respiratory chain NADH dehydrogenase (Complex I) which catalyzes electron transfer from NADH through the respiratory chain, using ubiquinone as an electron acceptor. Essential for the catalytic activity and assembly of complex I.</text>
</comment>
<feature type="transmembrane region" description="Helical" evidence="16">
    <location>
        <begin position="404"/>
        <end position="426"/>
    </location>
</feature>
<keyword evidence="5" id="KW-0679">Respiratory chain</keyword>
<keyword evidence="14 16" id="KW-0472">Membrane</keyword>
<dbReference type="GeneID" id="7768910"/>